<feature type="binding site" evidence="8">
    <location>
        <position position="84"/>
    </location>
    <ligand>
        <name>a divalent metal cation</name>
        <dbReference type="ChEBI" id="CHEBI:60240"/>
    </ligand>
</feature>
<dbReference type="GO" id="GO:0006298">
    <property type="term" value="P:mismatch repair"/>
    <property type="evidence" value="ECO:0007669"/>
    <property type="project" value="TreeGrafter"/>
</dbReference>
<comment type="cofactor">
    <cofactor evidence="2">
        <name>Mg(2+)</name>
        <dbReference type="ChEBI" id="CHEBI:18420"/>
    </cofactor>
</comment>
<protein>
    <recommendedName>
        <fullName evidence="9">Ribonuclease</fullName>
        <ecNumber evidence="9">3.1.26.4</ecNumber>
    </recommendedName>
</protein>
<dbReference type="Gene3D" id="1.10.10.460">
    <property type="entry name" value="Ribonuclease hii. Domain 2"/>
    <property type="match status" value="1"/>
</dbReference>
<dbReference type="PROSITE" id="PS51975">
    <property type="entry name" value="RNASE_H_2"/>
    <property type="match status" value="1"/>
</dbReference>
<dbReference type="InterPro" id="IPR023160">
    <property type="entry name" value="RNase_HII_hlx-loop-hlx_cap_dom"/>
</dbReference>
<feature type="binding site" evidence="8">
    <location>
        <position position="83"/>
    </location>
    <ligand>
        <name>a divalent metal cation</name>
        <dbReference type="ChEBI" id="CHEBI:60240"/>
    </ligand>
</feature>
<reference evidence="12 13" key="1">
    <citation type="submission" date="2009-11" db="EMBL/GenBank/DDBJ databases">
        <title>Annotation of Allomyces macrogynus ATCC 38327.</title>
        <authorList>
            <consortium name="The Broad Institute Genome Sequencing Platform"/>
            <person name="Russ C."/>
            <person name="Cuomo C."/>
            <person name="Burger G."/>
            <person name="Gray M.W."/>
            <person name="Holland P.W.H."/>
            <person name="King N."/>
            <person name="Lang F.B.F."/>
            <person name="Roger A.J."/>
            <person name="Ruiz-Trillo I."/>
            <person name="Young S.K."/>
            <person name="Zeng Q."/>
            <person name="Gargeya S."/>
            <person name="Fitzgerald M."/>
            <person name="Haas B."/>
            <person name="Abouelleil A."/>
            <person name="Alvarado L."/>
            <person name="Arachchi H.M."/>
            <person name="Berlin A."/>
            <person name="Chapman S.B."/>
            <person name="Gearin G."/>
            <person name="Goldberg J."/>
            <person name="Griggs A."/>
            <person name="Gujja S."/>
            <person name="Hansen M."/>
            <person name="Heiman D."/>
            <person name="Howarth C."/>
            <person name="Larimer J."/>
            <person name="Lui A."/>
            <person name="MacDonald P.J.P."/>
            <person name="McCowen C."/>
            <person name="Montmayeur A."/>
            <person name="Murphy C."/>
            <person name="Neiman D."/>
            <person name="Pearson M."/>
            <person name="Priest M."/>
            <person name="Roberts A."/>
            <person name="Saif S."/>
            <person name="Shea T."/>
            <person name="Sisk P."/>
            <person name="Stolte C."/>
            <person name="Sykes S."/>
            <person name="Wortman J."/>
            <person name="Nusbaum C."/>
            <person name="Birren B."/>
        </authorList>
    </citation>
    <scope>NUCLEOTIDE SEQUENCE [LARGE SCALE GENOMIC DNA]</scope>
    <source>
        <strain evidence="12 13">ATCC 38327</strain>
    </source>
</reference>
<dbReference type="GO" id="GO:0003723">
    <property type="term" value="F:RNA binding"/>
    <property type="evidence" value="ECO:0007669"/>
    <property type="project" value="UniProtKB-UniRule"/>
</dbReference>
<feature type="region of interest" description="Disordered" evidence="10">
    <location>
        <begin position="1"/>
        <end position="49"/>
    </location>
</feature>
<evidence type="ECO:0000256" key="4">
    <source>
        <dbReference type="ARBA" id="ARBA00022722"/>
    </source>
</evidence>
<dbReference type="PANTHER" id="PTHR10954">
    <property type="entry name" value="RIBONUCLEASE H2 SUBUNIT A"/>
    <property type="match status" value="1"/>
</dbReference>
<dbReference type="NCBIfam" id="TIGR00729">
    <property type="entry name" value="ribonuclease HII"/>
    <property type="match status" value="1"/>
</dbReference>
<evidence type="ECO:0000256" key="5">
    <source>
        <dbReference type="ARBA" id="ARBA00022723"/>
    </source>
</evidence>
<dbReference type="Proteomes" id="UP000054350">
    <property type="component" value="Unassembled WGS sequence"/>
</dbReference>
<comment type="catalytic activity">
    <reaction evidence="1 8 9">
        <text>Endonucleolytic cleavage to 5'-phosphomonoester.</text>
        <dbReference type="EC" id="3.1.26.4"/>
    </reaction>
</comment>
<dbReference type="PANTHER" id="PTHR10954:SF7">
    <property type="entry name" value="RIBONUCLEASE H2 SUBUNIT A"/>
    <property type="match status" value="1"/>
</dbReference>
<dbReference type="AlphaFoldDB" id="A0A0L0RX77"/>
<dbReference type="eggNOG" id="KOG2299">
    <property type="taxonomic scope" value="Eukaryota"/>
</dbReference>
<reference evidence="13" key="2">
    <citation type="submission" date="2009-11" db="EMBL/GenBank/DDBJ databases">
        <title>The Genome Sequence of Allomyces macrogynus strain ATCC 38327.</title>
        <authorList>
            <consortium name="The Broad Institute Genome Sequencing Platform"/>
            <person name="Russ C."/>
            <person name="Cuomo C."/>
            <person name="Shea T."/>
            <person name="Young S.K."/>
            <person name="Zeng Q."/>
            <person name="Koehrsen M."/>
            <person name="Haas B."/>
            <person name="Borodovsky M."/>
            <person name="Guigo R."/>
            <person name="Alvarado L."/>
            <person name="Berlin A."/>
            <person name="Borenstein D."/>
            <person name="Chen Z."/>
            <person name="Engels R."/>
            <person name="Freedman E."/>
            <person name="Gellesch M."/>
            <person name="Goldberg J."/>
            <person name="Griggs A."/>
            <person name="Gujja S."/>
            <person name="Heiman D."/>
            <person name="Hepburn T."/>
            <person name="Howarth C."/>
            <person name="Jen D."/>
            <person name="Larson L."/>
            <person name="Lewis B."/>
            <person name="Mehta T."/>
            <person name="Park D."/>
            <person name="Pearson M."/>
            <person name="Roberts A."/>
            <person name="Saif S."/>
            <person name="Shenoy N."/>
            <person name="Sisk P."/>
            <person name="Stolte C."/>
            <person name="Sykes S."/>
            <person name="Walk T."/>
            <person name="White J."/>
            <person name="Yandava C."/>
            <person name="Burger G."/>
            <person name="Gray M.W."/>
            <person name="Holland P.W.H."/>
            <person name="King N."/>
            <person name="Lang F.B.F."/>
            <person name="Roger A.J."/>
            <person name="Ruiz-Trillo I."/>
            <person name="Lander E."/>
            <person name="Nusbaum C."/>
        </authorList>
    </citation>
    <scope>NUCLEOTIDE SEQUENCE [LARGE SCALE GENOMIC DNA]</scope>
    <source>
        <strain evidence="13">ATCC 38327</strain>
    </source>
</reference>
<sequence length="361" mass="39585">MNQEAALSTVRTTRDEAPAALPEVHPSTSAAPTGNAATTDPTDEPMAVDEDDTAAPVTMVRSIEFHSPVPDVCRKHPCVLGVDEAGRGPVLGPMVYAVCYLPKDQGEVLTEMKVDDSKVLNEEMRLSRFDLIKARPDVLGYSYNALSPQDLSEWMLRRSKYNLNAIAHNTTIALIRHVLSQGAQIDEIYVDTVGPPAPYEKKLKELFPKVATITVAKKADSLYPSVSAASIVAKVTRDHNLSQWQFAETALANVIDRDWGSGYPSDPNTVKWLKRNLDPVFGWPGIIRFSWSTAENLLKEDVVVDDWPTDREERAHSIKAKFSVASAKDLDTTTSAMRRKFGLRAVGGTAASVTSMFGVKS</sequence>
<comment type="cofactor">
    <cofactor evidence="8">
        <name>Mn(2+)</name>
        <dbReference type="ChEBI" id="CHEBI:29035"/>
    </cofactor>
    <cofactor evidence="8">
        <name>Mg(2+)</name>
        <dbReference type="ChEBI" id="CHEBI:18420"/>
    </cofactor>
    <text evidence="8">Manganese or magnesium. Binds 1 divalent metal ion per monomer in the absence of substrate. May bind a second metal ion after substrate binding.</text>
</comment>
<dbReference type="Pfam" id="PF01351">
    <property type="entry name" value="RNase_HII"/>
    <property type="match status" value="1"/>
</dbReference>
<dbReference type="GO" id="GO:0043137">
    <property type="term" value="P:DNA replication, removal of RNA primer"/>
    <property type="evidence" value="ECO:0007669"/>
    <property type="project" value="TreeGrafter"/>
</dbReference>
<evidence type="ECO:0000259" key="11">
    <source>
        <dbReference type="PROSITE" id="PS51975"/>
    </source>
</evidence>
<dbReference type="VEuPathDB" id="FungiDB:AMAG_00902"/>
<comment type="similarity">
    <text evidence="3">Belongs to the RNase HII family. Eukaryotic subfamily.</text>
</comment>
<accession>A0A0L0RX77</accession>
<organism evidence="12 13">
    <name type="scientific">Allomyces macrogynus (strain ATCC 38327)</name>
    <name type="common">Allomyces javanicus var. macrogynus</name>
    <dbReference type="NCBI Taxonomy" id="578462"/>
    <lineage>
        <taxon>Eukaryota</taxon>
        <taxon>Fungi</taxon>
        <taxon>Fungi incertae sedis</taxon>
        <taxon>Blastocladiomycota</taxon>
        <taxon>Blastocladiomycetes</taxon>
        <taxon>Blastocladiales</taxon>
        <taxon>Blastocladiaceae</taxon>
        <taxon>Allomyces</taxon>
    </lineage>
</organism>
<dbReference type="STRING" id="578462.A0A0L0RX77"/>
<evidence type="ECO:0000313" key="13">
    <source>
        <dbReference type="Proteomes" id="UP000054350"/>
    </source>
</evidence>
<name>A0A0L0RX77_ALLM3</name>
<evidence type="ECO:0000256" key="8">
    <source>
        <dbReference type="PROSITE-ProRule" id="PRU01319"/>
    </source>
</evidence>
<dbReference type="CDD" id="cd07181">
    <property type="entry name" value="RNase_HII_eukaryota_like"/>
    <property type="match status" value="1"/>
</dbReference>
<dbReference type="EC" id="3.1.26.4" evidence="9"/>
<dbReference type="GO" id="GO:0004523">
    <property type="term" value="F:RNA-DNA hybrid ribonuclease activity"/>
    <property type="evidence" value="ECO:0007669"/>
    <property type="project" value="UniProtKB-UniRule"/>
</dbReference>
<dbReference type="GO" id="GO:0046872">
    <property type="term" value="F:metal ion binding"/>
    <property type="evidence" value="ECO:0007669"/>
    <property type="project" value="UniProtKB-KW"/>
</dbReference>
<dbReference type="FunFam" id="3.30.420.10:FF:000016">
    <property type="entry name" value="Ribonuclease"/>
    <property type="match status" value="1"/>
</dbReference>
<keyword evidence="6 8" id="KW-0255">Endonuclease</keyword>
<keyword evidence="13" id="KW-1185">Reference proteome</keyword>
<dbReference type="Gene3D" id="3.30.420.10">
    <property type="entry name" value="Ribonuclease H-like superfamily/Ribonuclease H"/>
    <property type="match status" value="1"/>
</dbReference>
<feature type="domain" description="RNase H type-2" evidence="11">
    <location>
        <begin position="77"/>
        <end position="303"/>
    </location>
</feature>
<evidence type="ECO:0000256" key="9">
    <source>
        <dbReference type="RuleBase" id="RU003515"/>
    </source>
</evidence>
<evidence type="ECO:0000256" key="6">
    <source>
        <dbReference type="ARBA" id="ARBA00022759"/>
    </source>
</evidence>
<feature type="binding site" evidence="8">
    <location>
        <position position="191"/>
    </location>
    <ligand>
        <name>a divalent metal cation</name>
        <dbReference type="ChEBI" id="CHEBI:60240"/>
    </ligand>
</feature>
<comment type="function">
    <text evidence="9">Endonuclease that specifically degrades the RNA of RNA-DNA hybrids.</text>
</comment>
<evidence type="ECO:0000256" key="3">
    <source>
        <dbReference type="ARBA" id="ARBA00007058"/>
    </source>
</evidence>
<evidence type="ECO:0000256" key="2">
    <source>
        <dbReference type="ARBA" id="ARBA00001946"/>
    </source>
</evidence>
<dbReference type="SUPFAM" id="SSF53098">
    <property type="entry name" value="Ribonuclease H-like"/>
    <property type="match status" value="1"/>
</dbReference>
<evidence type="ECO:0000313" key="12">
    <source>
        <dbReference type="EMBL" id="KNE54962.1"/>
    </source>
</evidence>
<dbReference type="GO" id="GO:0032299">
    <property type="term" value="C:ribonuclease H2 complex"/>
    <property type="evidence" value="ECO:0007669"/>
    <property type="project" value="TreeGrafter"/>
</dbReference>
<dbReference type="OMA" id="WILGIFE"/>
<dbReference type="OrthoDB" id="7462577at2759"/>
<dbReference type="InterPro" id="IPR001352">
    <property type="entry name" value="RNase_HII/HIII"/>
</dbReference>
<keyword evidence="7 8" id="KW-0378">Hydrolase</keyword>
<dbReference type="EMBL" id="GG745328">
    <property type="protein sequence ID" value="KNE54962.1"/>
    <property type="molecule type" value="Genomic_DNA"/>
</dbReference>
<gene>
    <name evidence="12" type="ORF">AMAG_00902</name>
</gene>
<dbReference type="FunFam" id="1.10.10.460:FF:000001">
    <property type="entry name" value="Ribonuclease"/>
    <property type="match status" value="1"/>
</dbReference>
<evidence type="ECO:0000256" key="7">
    <source>
        <dbReference type="ARBA" id="ARBA00022801"/>
    </source>
</evidence>
<dbReference type="InterPro" id="IPR036397">
    <property type="entry name" value="RNaseH_sf"/>
</dbReference>
<dbReference type="InterPro" id="IPR012337">
    <property type="entry name" value="RNaseH-like_sf"/>
</dbReference>
<dbReference type="InterPro" id="IPR024567">
    <property type="entry name" value="RNase_HII/HIII_dom"/>
</dbReference>
<evidence type="ECO:0000256" key="10">
    <source>
        <dbReference type="SAM" id="MobiDB-lite"/>
    </source>
</evidence>
<feature type="compositionally biased region" description="Polar residues" evidence="10">
    <location>
        <begin position="26"/>
        <end position="40"/>
    </location>
</feature>
<dbReference type="InterPro" id="IPR004649">
    <property type="entry name" value="RNase_H2_suA"/>
</dbReference>
<keyword evidence="4 8" id="KW-0540">Nuclease</keyword>
<proteinExistence type="inferred from homology"/>
<keyword evidence="5 8" id="KW-0479">Metal-binding</keyword>
<feature type="compositionally biased region" description="Polar residues" evidence="10">
    <location>
        <begin position="1"/>
        <end position="11"/>
    </location>
</feature>
<evidence type="ECO:0000256" key="1">
    <source>
        <dbReference type="ARBA" id="ARBA00000077"/>
    </source>
</evidence>